<evidence type="ECO:0000313" key="2">
    <source>
        <dbReference type="EMBL" id="SKB36877.1"/>
    </source>
</evidence>
<keyword evidence="1" id="KW-0472">Membrane</keyword>
<accession>A0A1T5APX3</accession>
<dbReference type="Proteomes" id="UP000189981">
    <property type="component" value="Unassembled WGS sequence"/>
</dbReference>
<feature type="transmembrane region" description="Helical" evidence="1">
    <location>
        <begin position="164"/>
        <end position="185"/>
    </location>
</feature>
<dbReference type="EMBL" id="FUYR01000001">
    <property type="protein sequence ID" value="SKB36877.1"/>
    <property type="molecule type" value="Genomic_DNA"/>
</dbReference>
<dbReference type="OrthoDB" id="654744at2"/>
<dbReference type="STRING" id="572036.SAMN05661099_0926"/>
<organism evidence="2 3">
    <name type="scientific">Daejeonella lutea</name>
    <dbReference type="NCBI Taxonomy" id="572036"/>
    <lineage>
        <taxon>Bacteria</taxon>
        <taxon>Pseudomonadati</taxon>
        <taxon>Bacteroidota</taxon>
        <taxon>Sphingobacteriia</taxon>
        <taxon>Sphingobacteriales</taxon>
        <taxon>Sphingobacteriaceae</taxon>
        <taxon>Daejeonella</taxon>
    </lineage>
</organism>
<keyword evidence="1" id="KW-0812">Transmembrane</keyword>
<proteinExistence type="predicted"/>
<keyword evidence="3" id="KW-1185">Reference proteome</keyword>
<feature type="transmembrane region" description="Helical" evidence="1">
    <location>
        <begin position="66"/>
        <end position="85"/>
    </location>
</feature>
<evidence type="ECO:0008006" key="4">
    <source>
        <dbReference type="Google" id="ProtNLM"/>
    </source>
</evidence>
<evidence type="ECO:0000256" key="1">
    <source>
        <dbReference type="SAM" id="Phobius"/>
    </source>
</evidence>
<evidence type="ECO:0000313" key="3">
    <source>
        <dbReference type="Proteomes" id="UP000189981"/>
    </source>
</evidence>
<feature type="transmembrane region" description="Helical" evidence="1">
    <location>
        <begin position="12"/>
        <end position="32"/>
    </location>
</feature>
<sequence length="190" mass="21249">MTESKLKDFIELICRLYVFTFLNLYAIGKIMGGQFYTPERLPAEIAAIPLGKVESFDLAWTFMGHSYTYILFIGLSQLMGAWMLLSGKLKLIGVFILLPIMVNIIVFDIIFLDTYGALASALIYFSMLIVILLINKDKIIGILRSITDFPPAEKATLNARLMKIAFVLVFMAAIFVVDQLIVNLIGHGKG</sequence>
<keyword evidence="1" id="KW-1133">Transmembrane helix</keyword>
<protein>
    <recommendedName>
        <fullName evidence="4">DoxX protein</fullName>
    </recommendedName>
</protein>
<dbReference type="RefSeq" id="WP_079701461.1">
    <property type="nucleotide sequence ID" value="NZ_FUYR01000001.1"/>
</dbReference>
<reference evidence="3" key="1">
    <citation type="submission" date="2017-02" db="EMBL/GenBank/DDBJ databases">
        <authorList>
            <person name="Varghese N."/>
            <person name="Submissions S."/>
        </authorList>
    </citation>
    <scope>NUCLEOTIDE SEQUENCE [LARGE SCALE GENOMIC DNA]</scope>
    <source>
        <strain evidence="3">DSM 22385</strain>
    </source>
</reference>
<feature type="transmembrane region" description="Helical" evidence="1">
    <location>
        <begin position="117"/>
        <end position="134"/>
    </location>
</feature>
<name>A0A1T5APX3_9SPHI</name>
<feature type="transmembrane region" description="Helical" evidence="1">
    <location>
        <begin position="92"/>
        <end position="111"/>
    </location>
</feature>
<gene>
    <name evidence="2" type="ORF">SAMN05661099_0926</name>
</gene>
<dbReference type="AlphaFoldDB" id="A0A1T5APX3"/>